<sequence>MTHDYANRNAETHRPESSWWRSRSGVVLLGFLAVAAFFLLTEHTAHVFGALPWLLLAACPLMHLFMHGGHGGHGGHGHGDRASRSDDADLNERGSP</sequence>
<dbReference type="EMBL" id="CP067420">
    <property type="protein sequence ID" value="QQP89513.1"/>
    <property type="molecule type" value="Genomic_DNA"/>
</dbReference>
<keyword evidence="2" id="KW-0472">Membrane</keyword>
<feature type="region of interest" description="Disordered" evidence="1">
    <location>
        <begin position="71"/>
        <end position="96"/>
    </location>
</feature>
<dbReference type="Proteomes" id="UP000595197">
    <property type="component" value="Chromosome"/>
</dbReference>
<feature type="transmembrane region" description="Helical" evidence="2">
    <location>
        <begin position="47"/>
        <end position="66"/>
    </location>
</feature>
<proteinExistence type="predicted"/>
<keyword evidence="4" id="KW-1185">Reference proteome</keyword>
<evidence type="ECO:0000313" key="3">
    <source>
        <dbReference type="EMBL" id="QQP89513.1"/>
    </source>
</evidence>
<evidence type="ECO:0000313" key="4">
    <source>
        <dbReference type="Proteomes" id="UP000595197"/>
    </source>
</evidence>
<keyword evidence="2" id="KW-1133">Transmembrane helix</keyword>
<evidence type="ECO:0000256" key="1">
    <source>
        <dbReference type="SAM" id="MobiDB-lite"/>
    </source>
</evidence>
<feature type="transmembrane region" description="Helical" evidence="2">
    <location>
        <begin position="20"/>
        <end position="40"/>
    </location>
</feature>
<dbReference type="RefSeq" id="WP_201075822.1">
    <property type="nucleotide sequence ID" value="NZ_CP067420.1"/>
</dbReference>
<reference evidence="3" key="1">
    <citation type="submission" date="2021-02" db="EMBL/GenBank/DDBJ databases">
        <title>Skermanella TT6 skin isolate.</title>
        <authorList>
            <person name="Lee K."/>
            <person name="Ganzorig M."/>
        </authorList>
    </citation>
    <scope>NUCLEOTIDE SEQUENCE</scope>
    <source>
        <strain evidence="3">TT6</strain>
    </source>
</reference>
<evidence type="ECO:0000256" key="2">
    <source>
        <dbReference type="SAM" id="Phobius"/>
    </source>
</evidence>
<accession>A0ABX7B5Z1</accession>
<feature type="compositionally biased region" description="Basic and acidic residues" evidence="1">
    <location>
        <begin position="1"/>
        <end position="16"/>
    </location>
</feature>
<gene>
    <name evidence="3" type="ORF">IGS68_26680</name>
</gene>
<organism evidence="3 4">
    <name type="scientific">Skermanella cutis</name>
    <dbReference type="NCBI Taxonomy" id="2775420"/>
    <lineage>
        <taxon>Bacteria</taxon>
        <taxon>Pseudomonadati</taxon>
        <taxon>Pseudomonadota</taxon>
        <taxon>Alphaproteobacteria</taxon>
        <taxon>Rhodospirillales</taxon>
        <taxon>Azospirillaceae</taxon>
        <taxon>Skermanella</taxon>
    </lineage>
</organism>
<dbReference type="InterPro" id="IPR021682">
    <property type="entry name" value="DUF2933"/>
</dbReference>
<feature type="compositionally biased region" description="Basic and acidic residues" evidence="1">
    <location>
        <begin position="77"/>
        <end position="96"/>
    </location>
</feature>
<name>A0ABX7B5Z1_9PROT</name>
<dbReference type="Pfam" id="PF11666">
    <property type="entry name" value="DUF2933"/>
    <property type="match status" value="1"/>
</dbReference>
<protein>
    <submittedName>
        <fullName evidence="3">DUF2933 domain-containing protein</fullName>
    </submittedName>
</protein>
<keyword evidence="2" id="KW-0812">Transmembrane</keyword>
<feature type="region of interest" description="Disordered" evidence="1">
    <location>
        <begin position="1"/>
        <end position="20"/>
    </location>
</feature>